<gene>
    <name evidence="2" type="ORF">SEMRO_1788_G297600.1</name>
</gene>
<evidence type="ECO:0000313" key="2">
    <source>
        <dbReference type="EMBL" id="CAB9526168.1"/>
    </source>
</evidence>
<evidence type="ECO:0000313" key="3">
    <source>
        <dbReference type="Proteomes" id="UP001153069"/>
    </source>
</evidence>
<evidence type="ECO:0000256" key="1">
    <source>
        <dbReference type="SAM" id="SignalP"/>
    </source>
</evidence>
<feature type="chain" id="PRO_5040364022" evidence="1">
    <location>
        <begin position="30"/>
        <end position="307"/>
    </location>
</feature>
<accession>A0A9N8HXC9</accession>
<dbReference type="Proteomes" id="UP001153069">
    <property type="component" value="Unassembled WGS sequence"/>
</dbReference>
<protein>
    <submittedName>
        <fullName evidence="2">Uncharacterized protein</fullName>
    </submittedName>
</protein>
<keyword evidence="1" id="KW-0732">Signal</keyword>
<feature type="signal peptide" evidence="1">
    <location>
        <begin position="1"/>
        <end position="29"/>
    </location>
</feature>
<dbReference type="EMBL" id="CAICTM010001786">
    <property type="protein sequence ID" value="CAB9526168.1"/>
    <property type="molecule type" value="Genomic_DNA"/>
</dbReference>
<organism evidence="2 3">
    <name type="scientific">Seminavis robusta</name>
    <dbReference type="NCBI Taxonomy" id="568900"/>
    <lineage>
        <taxon>Eukaryota</taxon>
        <taxon>Sar</taxon>
        <taxon>Stramenopiles</taxon>
        <taxon>Ochrophyta</taxon>
        <taxon>Bacillariophyta</taxon>
        <taxon>Bacillariophyceae</taxon>
        <taxon>Bacillariophycidae</taxon>
        <taxon>Naviculales</taxon>
        <taxon>Naviculaceae</taxon>
        <taxon>Seminavis</taxon>
    </lineage>
</organism>
<comment type="caution">
    <text evidence="2">The sequence shown here is derived from an EMBL/GenBank/DDBJ whole genome shotgun (WGS) entry which is preliminary data.</text>
</comment>
<reference evidence="2" key="1">
    <citation type="submission" date="2020-06" db="EMBL/GenBank/DDBJ databases">
        <authorList>
            <consortium name="Plant Systems Biology data submission"/>
        </authorList>
    </citation>
    <scope>NUCLEOTIDE SEQUENCE</scope>
    <source>
        <strain evidence="2">D6</strain>
    </source>
</reference>
<sequence length="307" mass="32784">MMMRWPISSNFAAASFLVMVSLLILAANAINLPDDAAELIVAEQDLSTFLAEEEYLLPLQDERDLESGQSIGERCGNNSPCQDGLQCIPITVGSRCVPVECLSAEYNGTLGALDMAAYKDLVYEEAGITEQQFVESLRDADNPKSFVDSDVFRAFSRAIQNNTEPLDAMEELHRLCSAPRQTATDIIYFGANIEGGVIVDFNLQFLFTIRDGVLGMFIRTCLGAGPELGFDVSFIFGVAVGTTTTTDLTCFSYWIDVDLALGIGGGAAIGSGFNQIFQYEFTAGFGLGGGGGTSICSGWVIIGAGGT</sequence>
<proteinExistence type="predicted"/>
<dbReference type="AlphaFoldDB" id="A0A9N8HXC9"/>
<keyword evidence="3" id="KW-1185">Reference proteome</keyword>
<name>A0A9N8HXC9_9STRA</name>